<name>A0A0F5LFX2_9HYPH</name>
<evidence type="ECO:0000256" key="1">
    <source>
        <dbReference type="SAM" id="Phobius"/>
    </source>
</evidence>
<sequence>MRGTRMSIASKNERGGALATLFVRRPVMAVVINALIMVGGLAALLGIEVRELPRVESPVLSVSTSFSGAAAETVDREVTAIVEGAVARVQGVTAISSSSSVGQSRVTLEFSENTNLDIATSDVRDALSRVTRSLPDDVEAPTIFKADSDAQPVMQLAVTSDRLSIGEVSELVDGIITERLAAVEGVAEVQVYGTRTTAFEVDIDPVKLASRGLTVADIRTALGTVAFDSPAGSINGPNQNISVRAISEIRESKDFEDIIINGRSRLGDVASVVFDAAASTSSIRADGRPAIGLGIVRQAQSNSVSISHAVHEAVDSLNQTLPEGVTVKISSDEAIFIEGALHEVEIALIVALVVVVGIIYLFLLDWRAIIVPAISMPIALLGAVAGMYLAGFSLNIITLLALVLATGLVVDDAIVVLENIMRRKHMGAGPRAAAVLGTQEVFFAVIATTLTLVAVFVPLSFLEGQTGRLFREFGYTLAIAVMLSGVVALSMGPMVASRLLRDDHKEHTGGPFAAIGRLFASLYRFTLRTALRNPLVVILVAVLFAGSAYYVYGALRQEITPSEDRSAINLRISAPNTASLDFVRTRLSQVETMLQPYVESGEVRSVFVLSGWGNGGSITLTLAPWGERERSQQTIAAEINQLMTQVPGVRASVSQGNSLGIRGGGSGLQFAVAGSDYAVLSDTAQAIADALEADGRFGQVSVNFDTTQPELTLTVDRARADALGIDINGLAPTMQAMIDGSDVGSIFINDESYSIRMLSTTNPINDPRDLEQLFVRTGDGRYVPMSTIATIEEAPVPPSLRREQQRRSVPVTASLEGGLALGDAYSELLKIATPLLPQGTSILPLAEAKTIGEANNALFLTFGFALVIILLVLAAQFESFWSAIIVMATVPFGVAAGLWAILLTGGSLNIFSQIGLVLVVGIMAKNGILIVEFANQLRDRGMSVAEAIEEASNIRLRPVLMTMIATILGGVPLVLASGAGAEARAALGWVMVGGLGFAAIATLYLTPVAYLLLARFSTPKAEEEAKLERELDNLEQGPEPAE</sequence>
<dbReference type="Gene3D" id="1.20.1640.10">
    <property type="entry name" value="Multidrug efflux transporter AcrB transmembrane domain"/>
    <property type="match status" value="2"/>
</dbReference>
<reference evidence="2 3" key="1">
    <citation type="submission" date="2015-03" db="EMBL/GenBank/DDBJ databases">
        <authorList>
            <person name="Hassan Y.I."/>
            <person name="Lepp D."/>
            <person name="Zhou T."/>
        </authorList>
    </citation>
    <scope>NUCLEOTIDE SEQUENCE [LARGE SCALE GENOMIC DNA]</scope>
    <source>
        <strain evidence="2 3">GH2-10</strain>
    </source>
</reference>
<dbReference type="SUPFAM" id="SSF82866">
    <property type="entry name" value="Multidrug efflux transporter AcrB transmembrane domain"/>
    <property type="match status" value="2"/>
</dbReference>
<gene>
    <name evidence="2" type="ORF">VW35_07440</name>
</gene>
<dbReference type="Proteomes" id="UP000033514">
    <property type="component" value="Unassembled WGS sequence"/>
</dbReference>
<dbReference type="SUPFAM" id="SSF82693">
    <property type="entry name" value="Multidrug efflux transporter AcrB pore domain, PN1, PN2, PC1 and PC2 subdomains"/>
    <property type="match status" value="3"/>
</dbReference>
<dbReference type="STRING" id="361041.VW35_07440"/>
<dbReference type="PANTHER" id="PTHR32063">
    <property type="match status" value="1"/>
</dbReference>
<proteinExistence type="predicted"/>
<dbReference type="InterPro" id="IPR027463">
    <property type="entry name" value="AcrB_DN_DC_subdom"/>
</dbReference>
<feature type="transmembrane region" description="Helical" evidence="1">
    <location>
        <begin position="396"/>
        <end position="420"/>
    </location>
</feature>
<feature type="transmembrane region" description="Helical" evidence="1">
    <location>
        <begin position="880"/>
        <end position="902"/>
    </location>
</feature>
<dbReference type="Gene3D" id="3.30.70.1430">
    <property type="entry name" value="Multidrug efflux transporter AcrB pore domain"/>
    <property type="match status" value="2"/>
</dbReference>
<dbReference type="InterPro" id="IPR001036">
    <property type="entry name" value="Acrflvin-R"/>
</dbReference>
<keyword evidence="1" id="KW-0812">Transmembrane</keyword>
<keyword evidence="1" id="KW-0472">Membrane</keyword>
<dbReference type="EMBL" id="LAJG01000014">
    <property type="protein sequence ID" value="KKB80487.1"/>
    <property type="molecule type" value="Genomic_DNA"/>
</dbReference>
<dbReference type="GO" id="GO:0005886">
    <property type="term" value="C:plasma membrane"/>
    <property type="evidence" value="ECO:0007669"/>
    <property type="project" value="TreeGrafter"/>
</dbReference>
<feature type="transmembrane region" description="Helical" evidence="1">
    <location>
        <begin position="473"/>
        <end position="496"/>
    </location>
</feature>
<protein>
    <submittedName>
        <fullName evidence="2">Multidrug transporter AcrB</fullName>
    </submittedName>
</protein>
<feature type="transmembrane region" description="Helical" evidence="1">
    <location>
        <begin position="21"/>
        <end position="47"/>
    </location>
</feature>
<evidence type="ECO:0000313" key="3">
    <source>
        <dbReference type="Proteomes" id="UP000033514"/>
    </source>
</evidence>
<keyword evidence="3" id="KW-1185">Reference proteome</keyword>
<dbReference type="SUPFAM" id="SSF82714">
    <property type="entry name" value="Multidrug efflux transporter AcrB TolC docking domain, DN and DC subdomains"/>
    <property type="match status" value="2"/>
</dbReference>
<dbReference type="Pfam" id="PF00873">
    <property type="entry name" value="ACR_tran"/>
    <property type="match status" value="1"/>
</dbReference>
<feature type="transmembrane region" description="Helical" evidence="1">
    <location>
        <begin position="914"/>
        <end position="935"/>
    </location>
</feature>
<feature type="transmembrane region" description="Helical" evidence="1">
    <location>
        <begin position="534"/>
        <end position="552"/>
    </location>
</feature>
<dbReference type="PANTHER" id="PTHR32063:SF14">
    <property type="entry name" value="BLL4319 PROTEIN"/>
    <property type="match status" value="1"/>
</dbReference>
<feature type="transmembrane region" description="Helical" evidence="1">
    <location>
        <begin position="987"/>
        <end position="1013"/>
    </location>
</feature>
<dbReference type="AlphaFoldDB" id="A0A0F5LFX2"/>
<evidence type="ECO:0000313" key="2">
    <source>
        <dbReference type="EMBL" id="KKB80487.1"/>
    </source>
</evidence>
<feature type="transmembrane region" description="Helical" evidence="1">
    <location>
        <begin position="441"/>
        <end position="461"/>
    </location>
</feature>
<comment type="caution">
    <text evidence="2">The sequence shown here is derived from an EMBL/GenBank/DDBJ whole genome shotgun (WGS) entry which is preliminary data.</text>
</comment>
<dbReference type="Gene3D" id="3.30.70.1320">
    <property type="entry name" value="Multidrug efflux transporter AcrB pore domain like"/>
    <property type="match status" value="1"/>
</dbReference>
<feature type="transmembrane region" description="Helical" evidence="1">
    <location>
        <begin position="346"/>
        <end position="363"/>
    </location>
</feature>
<dbReference type="Gene3D" id="3.30.70.1440">
    <property type="entry name" value="Multidrug efflux transporter AcrB pore domain"/>
    <property type="match status" value="1"/>
</dbReference>
<dbReference type="GO" id="GO:0042910">
    <property type="term" value="F:xenobiotic transmembrane transporter activity"/>
    <property type="evidence" value="ECO:0007669"/>
    <property type="project" value="TreeGrafter"/>
</dbReference>
<feature type="transmembrane region" description="Helical" evidence="1">
    <location>
        <begin position="956"/>
        <end position="975"/>
    </location>
</feature>
<accession>A0A0F5LFX2</accession>
<dbReference type="Gene3D" id="3.30.2090.10">
    <property type="entry name" value="Multidrug efflux transporter AcrB TolC docking domain, DN and DC subdomains"/>
    <property type="match status" value="2"/>
</dbReference>
<dbReference type="PATRIC" id="fig|361041.3.peg.823"/>
<keyword evidence="1" id="KW-1133">Transmembrane helix</keyword>
<feature type="transmembrane region" description="Helical" evidence="1">
    <location>
        <begin position="857"/>
        <end position="875"/>
    </location>
</feature>
<feature type="transmembrane region" description="Helical" evidence="1">
    <location>
        <begin position="370"/>
        <end position="390"/>
    </location>
</feature>
<organism evidence="2 3">
    <name type="scientific">Devosia soli</name>
    <dbReference type="NCBI Taxonomy" id="361041"/>
    <lineage>
        <taxon>Bacteria</taxon>
        <taxon>Pseudomonadati</taxon>
        <taxon>Pseudomonadota</taxon>
        <taxon>Alphaproteobacteria</taxon>
        <taxon>Hyphomicrobiales</taxon>
        <taxon>Devosiaceae</taxon>
        <taxon>Devosia</taxon>
    </lineage>
</organism>
<dbReference type="PRINTS" id="PR00702">
    <property type="entry name" value="ACRIFLAVINRP"/>
</dbReference>